<organism evidence="3 4">
    <name type="scientific">Merluccius polli</name>
    <name type="common">Benguela hake</name>
    <name type="synonym">Merluccius cadenati</name>
    <dbReference type="NCBI Taxonomy" id="89951"/>
    <lineage>
        <taxon>Eukaryota</taxon>
        <taxon>Metazoa</taxon>
        <taxon>Chordata</taxon>
        <taxon>Craniata</taxon>
        <taxon>Vertebrata</taxon>
        <taxon>Euteleostomi</taxon>
        <taxon>Actinopterygii</taxon>
        <taxon>Neopterygii</taxon>
        <taxon>Teleostei</taxon>
        <taxon>Neoteleostei</taxon>
        <taxon>Acanthomorphata</taxon>
        <taxon>Zeiogadaria</taxon>
        <taxon>Gadariae</taxon>
        <taxon>Gadiformes</taxon>
        <taxon>Gadoidei</taxon>
        <taxon>Merlucciidae</taxon>
        <taxon>Merluccius</taxon>
    </lineage>
</organism>
<feature type="compositionally biased region" description="Basic and acidic residues" evidence="1">
    <location>
        <begin position="168"/>
        <end position="178"/>
    </location>
</feature>
<feature type="compositionally biased region" description="Basic and acidic residues" evidence="1">
    <location>
        <begin position="286"/>
        <end position="296"/>
    </location>
</feature>
<sequence length="508" mass="57208">MEERWQQTFDLLSLGTFPDGFDMANKRSLRKYASKFKLKEGDLYIGDRRAIKSKEEARELFVEFHCSPTGRHTSIMKTRTTMSSRFYWLGMAVDINNWHRLQTATPPRLADKPIDEEYNQTHSSSSSAPTDNIKDKPETPEHRLQTATRPLRLRSRAGDPPSPSLVTVKDKHIDEENKQTLFSSSSAPTDYIKNKPETPEHRLQTATRPLRLRSRAGDPPSPSLVTVKDKHIDEEYKQTLFSSSSAPTDDIKNKPETPEHRLQTATRPLRLRSRAGGPPSPSLVTVKDKHIDEEYKQTLFSSSSAPTDDIKNKPETPEHGLQTATRPLRLRSRAGDPPSPSLVTVKDKHIDEEYKQTLFSSSSAPTDDIKNKPETPEHRLQTATRPLRLRSPAGDPPSPSLVTVKDKHTDEEYKQTLFSSSSAPTDDIKDKPETPEHRLQTATRPLGLRSRAGDPPSPSLVMVKDKHIDEEYKQTLFSSSSAPTDDIKDKPETPEVRQPKTNPLASPA</sequence>
<feature type="compositionally biased region" description="Basic and acidic residues" evidence="1">
    <location>
        <begin position="308"/>
        <end position="318"/>
    </location>
</feature>
<feature type="compositionally biased region" description="Basic and acidic residues" evidence="1">
    <location>
        <begin position="463"/>
        <end position="473"/>
    </location>
</feature>
<feature type="compositionally biased region" description="Basic and acidic residues" evidence="1">
    <location>
        <begin position="367"/>
        <end position="380"/>
    </location>
</feature>
<protein>
    <submittedName>
        <fullName evidence="3">Gypsy retrotransposon integrase-like protein 1</fullName>
    </submittedName>
</protein>
<reference evidence="3" key="1">
    <citation type="journal article" date="2023" name="Front. Mar. Sci.">
        <title>A new Merluccius polli reference genome to investigate the effects of global change in West African waters.</title>
        <authorList>
            <person name="Mateo J.L."/>
            <person name="Blanco-Fernandez C."/>
            <person name="Garcia-Vazquez E."/>
            <person name="Machado-Schiaffino G."/>
        </authorList>
    </citation>
    <scope>NUCLEOTIDE SEQUENCE</scope>
    <source>
        <strain evidence="3">C29</strain>
        <tissue evidence="3">Fin</tissue>
    </source>
</reference>
<dbReference type="InterPro" id="IPR041588">
    <property type="entry name" value="Integrase_H2C2"/>
</dbReference>
<feature type="compositionally biased region" description="Basic and acidic residues" evidence="1">
    <location>
        <begin position="249"/>
        <end position="262"/>
    </location>
</feature>
<proteinExistence type="predicted"/>
<feature type="compositionally biased region" description="Polar residues" evidence="1">
    <location>
        <begin position="499"/>
        <end position="508"/>
    </location>
</feature>
<feature type="compositionally biased region" description="Basic and acidic residues" evidence="1">
    <location>
        <begin position="192"/>
        <end position="203"/>
    </location>
</feature>
<keyword evidence="4" id="KW-1185">Reference proteome</keyword>
<evidence type="ECO:0000313" key="4">
    <source>
        <dbReference type="Proteomes" id="UP001174136"/>
    </source>
</evidence>
<feature type="compositionally biased region" description="Basic and acidic residues" evidence="1">
    <location>
        <begin position="132"/>
        <end position="144"/>
    </location>
</feature>
<feature type="domain" description="Integrase zinc-binding" evidence="2">
    <location>
        <begin position="54"/>
        <end position="98"/>
    </location>
</feature>
<feature type="compositionally biased region" description="Basic and acidic residues" evidence="1">
    <location>
        <begin position="227"/>
        <end position="237"/>
    </location>
</feature>
<gene>
    <name evidence="3" type="primary">GIN1_3</name>
    <name evidence="3" type="ORF">N1851_027404</name>
</gene>
<evidence type="ECO:0000313" key="3">
    <source>
        <dbReference type="EMBL" id="KAK0136474.1"/>
    </source>
</evidence>
<feature type="compositionally biased region" description="Basic and acidic residues" evidence="1">
    <location>
        <begin position="485"/>
        <end position="498"/>
    </location>
</feature>
<dbReference type="AlphaFoldDB" id="A0AA47MAF5"/>
<dbReference type="EMBL" id="JAOPHQ010005152">
    <property type="protein sequence ID" value="KAK0136474.1"/>
    <property type="molecule type" value="Genomic_DNA"/>
</dbReference>
<dbReference type="Gene3D" id="1.10.340.70">
    <property type="match status" value="1"/>
</dbReference>
<evidence type="ECO:0000256" key="1">
    <source>
        <dbReference type="SAM" id="MobiDB-lite"/>
    </source>
</evidence>
<feature type="compositionally biased region" description="Basic and acidic residues" evidence="1">
    <location>
        <begin position="345"/>
        <end position="355"/>
    </location>
</feature>
<feature type="region of interest" description="Disordered" evidence="1">
    <location>
        <begin position="117"/>
        <end position="508"/>
    </location>
</feature>
<feature type="compositionally biased region" description="Basic and acidic residues" evidence="1">
    <location>
        <begin position="426"/>
        <end position="439"/>
    </location>
</feature>
<dbReference type="Pfam" id="PF17921">
    <property type="entry name" value="Integrase_H2C2"/>
    <property type="match status" value="1"/>
</dbReference>
<feature type="compositionally biased region" description="Polar residues" evidence="1">
    <location>
        <begin position="120"/>
        <end position="130"/>
    </location>
</feature>
<name>A0AA47MAF5_MERPO</name>
<evidence type="ECO:0000259" key="2">
    <source>
        <dbReference type="Pfam" id="PF17921"/>
    </source>
</evidence>
<accession>A0AA47MAF5</accession>
<comment type="caution">
    <text evidence="3">The sequence shown here is derived from an EMBL/GenBank/DDBJ whole genome shotgun (WGS) entry which is preliminary data.</text>
</comment>
<feature type="compositionally biased region" description="Basic and acidic residues" evidence="1">
    <location>
        <begin position="404"/>
        <end position="414"/>
    </location>
</feature>
<dbReference type="Proteomes" id="UP001174136">
    <property type="component" value="Unassembled WGS sequence"/>
</dbReference>
<feature type="compositionally biased region" description="Polar residues" evidence="1">
    <location>
        <begin position="179"/>
        <end position="188"/>
    </location>
</feature>